<dbReference type="GO" id="GO:0005634">
    <property type="term" value="C:nucleus"/>
    <property type="evidence" value="ECO:0007669"/>
    <property type="project" value="UniProtKB-SubCell"/>
</dbReference>
<evidence type="ECO:0000256" key="6">
    <source>
        <dbReference type="SAM" id="MobiDB-lite"/>
    </source>
</evidence>
<evidence type="ECO:0000313" key="8">
    <source>
        <dbReference type="EMBL" id="KAE9586844.1"/>
    </source>
</evidence>
<gene>
    <name evidence="8" type="ORF">Lalb_Chr23g0267471</name>
</gene>
<accession>A0A6A4NHB8</accession>
<evidence type="ECO:0000256" key="3">
    <source>
        <dbReference type="ARBA" id="ARBA00023125"/>
    </source>
</evidence>
<dbReference type="CDD" id="cd11454">
    <property type="entry name" value="bHLH_AtIND_like"/>
    <property type="match status" value="1"/>
</dbReference>
<dbReference type="InterPro" id="IPR011598">
    <property type="entry name" value="bHLH_dom"/>
</dbReference>
<dbReference type="Proteomes" id="UP000447434">
    <property type="component" value="Chromosome 23"/>
</dbReference>
<proteinExistence type="predicted"/>
<comment type="subcellular location">
    <subcellularLocation>
        <location evidence="1">Nucleus</location>
    </subcellularLocation>
</comment>
<name>A0A6A4NHB8_LUPAL</name>
<dbReference type="SMART" id="SM00353">
    <property type="entry name" value="HLH"/>
    <property type="match status" value="1"/>
</dbReference>
<feature type="region of interest" description="Disordered" evidence="6">
    <location>
        <begin position="176"/>
        <end position="268"/>
    </location>
</feature>
<keyword evidence="5" id="KW-0539">Nucleus</keyword>
<dbReference type="InterPro" id="IPR036638">
    <property type="entry name" value="HLH_DNA-bd_sf"/>
</dbReference>
<dbReference type="Gene3D" id="4.10.280.10">
    <property type="entry name" value="Helix-loop-helix DNA-binding domain"/>
    <property type="match status" value="1"/>
</dbReference>
<dbReference type="FunFam" id="4.10.280.10:FF:000022">
    <property type="entry name" value="Basic helix-loop-helix transcription factor"/>
    <property type="match status" value="1"/>
</dbReference>
<dbReference type="EMBL" id="WOCE01000023">
    <property type="protein sequence ID" value="KAE9586844.1"/>
    <property type="molecule type" value="Genomic_DNA"/>
</dbReference>
<dbReference type="PANTHER" id="PTHR16223">
    <property type="entry name" value="TRANSCRIPTION FACTOR BHLH83-RELATED"/>
    <property type="match status" value="1"/>
</dbReference>
<feature type="compositionally biased region" description="Polar residues" evidence="6">
    <location>
        <begin position="229"/>
        <end position="263"/>
    </location>
</feature>
<dbReference type="SUPFAM" id="SSF47459">
    <property type="entry name" value="HLH, helix-loop-helix DNA-binding domain"/>
    <property type="match status" value="1"/>
</dbReference>
<feature type="domain" description="BHLH" evidence="7">
    <location>
        <begin position="258"/>
        <end position="307"/>
    </location>
</feature>
<feature type="compositionally biased region" description="Polar residues" evidence="6">
    <location>
        <begin position="211"/>
        <end position="222"/>
    </location>
</feature>
<protein>
    <submittedName>
        <fullName evidence="8">Putative transcription factor bHLH family</fullName>
    </submittedName>
</protein>
<keyword evidence="4" id="KW-0804">Transcription</keyword>
<dbReference type="OrthoDB" id="651283at2759"/>
<dbReference type="Pfam" id="PF00010">
    <property type="entry name" value="HLH"/>
    <property type="match status" value="1"/>
</dbReference>
<dbReference type="PROSITE" id="PS50888">
    <property type="entry name" value="BHLH"/>
    <property type="match status" value="1"/>
</dbReference>
<evidence type="ECO:0000256" key="1">
    <source>
        <dbReference type="ARBA" id="ARBA00004123"/>
    </source>
</evidence>
<evidence type="ECO:0000256" key="5">
    <source>
        <dbReference type="ARBA" id="ARBA00023242"/>
    </source>
</evidence>
<dbReference type="PANTHER" id="PTHR16223:SF274">
    <property type="entry name" value="TRANSCRIPTION FACTOR BHLH84"/>
    <property type="match status" value="1"/>
</dbReference>
<reference evidence="9" key="1">
    <citation type="journal article" date="2020" name="Nat. Commun.">
        <title>Genome sequence of the cluster root forming white lupin.</title>
        <authorList>
            <person name="Hufnagel B."/>
            <person name="Marques A."/>
            <person name="Soriano A."/>
            <person name="Marques L."/>
            <person name="Divol F."/>
            <person name="Doumas P."/>
            <person name="Sallet E."/>
            <person name="Mancinotti D."/>
            <person name="Carrere S."/>
            <person name="Marande W."/>
            <person name="Arribat S."/>
            <person name="Keller J."/>
            <person name="Huneau C."/>
            <person name="Blein T."/>
            <person name="Aime D."/>
            <person name="Laguerre M."/>
            <person name="Taylor J."/>
            <person name="Schubert V."/>
            <person name="Nelson M."/>
            <person name="Geu-Flores F."/>
            <person name="Crespi M."/>
            <person name="Gallardo-Guerrero K."/>
            <person name="Delaux P.-M."/>
            <person name="Salse J."/>
            <person name="Berges H."/>
            <person name="Guyot R."/>
            <person name="Gouzy J."/>
            <person name="Peret B."/>
        </authorList>
    </citation>
    <scope>NUCLEOTIDE SEQUENCE [LARGE SCALE GENOMIC DNA]</scope>
    <source>
        <strain evidence="9">cv. Amiga</strain>
    </source>
</reference>
<keyword evidence="2" id="KW-0805">Transcription regulation</keyword>
<evidence type="ECO:0000259" key="7">
    <source>
        <dbReference type="PROSITE" id="PS50888"/>
    </source>
</evidence>
<dbReference type="GO" id="GO:0000981">
    <property type="term" value="F:DNA-binding transcription factor activity, RNA polymerase II-specific"/>
    <property type="evidence" value="ECO:0007669"/>
    <property type="project" value="TreeGrafter"/>
</dbReference>
<keyword evidence="3" id="KW-0238">DNA-binding</keyword>
<evidence type="ECO:0000256" key="2">
    <source>
        <dbReference type="ARBA" id="ARBA00023015"/>
    </source>
</evidence>
<dbReference type="GO" id="GO:0048766">
    <property type="term" value="P:root hair initiation"/>
    <property type="evidence" value="ECO:0007669"/>
    <property type="project" value="UniProtKB-ARBA"/>
</dbReference>
<keyword evidence="9" id="KW-1185">Reference proteome</keyword>
<dbReference type="InterPro" id="IPR045843">
    <property type="entry name" value="IND-like"/>
</dbReference>
<dbReference type="GO" id="GO:0046983">
    <property type="term" value="F:protein dimerization activity"/>
    <property type="evidence" value="ECO:0007669"/>
    <property type="project" value="InterPro"/>
</dbReference>
<sequence>MDTIEAFSDGEWDCFSSMLFAIEEHDQLPQFLGQSSLQSEGYESMFYSFDAHNSNLQHISQERSQSSDHNVLISDPSYTNYRLRYPDNVLVNNAYTSLGFSMMGEKTHVSLVPLVTDIVVEDNASLNGREKNDISVNFDHIQEEPIIFSNKQLQLKRKPDMPELEVHVEEKIDINSSWNQKKRSRASKDVPRCTKNEKVEKKEKVVEENNAGSDGQSCSSYTSEEDNGYQENNEGVTSASKSCASLNSNGKTRASRGSATDPQSLYARKRREKINERLRILQNLVPNGTKVDISTMLEEAIHYVKLLQLQIKVIETWIIHNHLISGSLSFPVRVHRTRYVILSNTNMLRVYLLLSSDDLWMYAPIAYNGFDIGLDLNRKVSLPQ</sequence>
<evidence type="ECO:0000313" key="9">
    <source>
        <dbReference type="Proteomes" id="UP000447434"/>
    </source>
</evidence>
<feature type="compositionally biased region" description="Basic and acidic residues" evidence="6">
    <location>
        <begin position="186"/>
        <end position="207"/>
    </location>
</feature>
<dbReference type="AlphaFoldDB" id="A0A6A4NHB8"/>
<comment type="caution">
    <text evidence="8">The sequence shown here is derived from an EMBL/GenBank/DDBJ whole genome shotgun (WGS) entry which is preliminary data.</text>
</comment>
<evidence type="ECO:0000256" key="4">
    <source>
        <dbReference type="ARBA" id="ARBA00023163"/>
    </source>
</evidence>
<dbReference type="GO" id="GO:0000978">
    <property type="term" value="F:RNA polymerase II cis-regulatory region sequence-specific DNA binding"/>
    <property type="evidence" value="ECO:0007669"/>
    <property type="project" value="TreeGrafter"/>
</dbReference>
<organism evidence="8 9">
    <name type="scientific">Lupinus albus</name>
    <name type="common">White lupine</name>
    <name type="synonym">Lupinus termis</name>
    <dbReference type="NCBI Taxonomy" id="3870"/>
    <lineage>
        <taxon>Eukaryota</taxon>
        <taxon>Viridiplantae</taxon>
        <taxon>Streptophyta</taxon>
        <taxon>Embryophyta</taxon>
        <taxon>Tracheophyta</taxon>
        <taxon>Spermatophyta</taxon>
        <taxon>Magnoliopsida</taxon>
        <taxon>eudicotyledons</taxon>
        <taxon>Gunneridae</taxon>
        <taxon>Pentapetalae</taxon>
        <taxon>rosids</taxon>
        <taxon>fabids</taxon>
        <taxon>Fabales</taxon>
        <taxon>Fabaceae</taxon>
        <taxon>Papilionoideae</taxon>
        <taxon>50 kb inversion clade</taxon>
        <taxon>genistoids sensu lato</taxon>
        <taxon>core genistoids</taxon>
        <taxon>Genisteae</taxon>
        <taxon>Lupinus</taxon>
    </lineage>
</organism>